<reference evidence="2" key="1">
    <citation type="journal article" date="2020" name="Stud. Mycol.">
        <title>101 Dothideomycetes genomes: a test case for predicting lifestyles and emergence of pathogens.</title>
        <authorList>
            <person name="Haridas S."/>
            <person name="Albert R."/>
            <person name="Binder M."/>
            <person name="Bloem J."/>
            <person name="Labutti K."/>
            <person name="Salamov A."/>
            <person name="Andreopoulos B."/>
            <person name="Baker S."/>
            <person name="Barry K."/>
            <person name="Bills G."/>
            <person name="Bluhm B."/>
            <person name="Cannon C."/>
            <person name="Castanera R."/>
            <person name="Culley D."/>
            <person name="Daum C."/>
            <person name="Ezra D."/>
            <person name="Gonzalez J."/>
            <person name="Henrissat B."/>
            <person name="Kuo A."/>
            <person name="Liang C."/>
            <person name="Lipzen A."/>
            <person name="Lutzoni F."/>
            <person name="Magnuson J."/>
            <person name="Mondo S."/>
            <person name="Nolan M."/>
            <person name="Ohm R."/>
            <person name="Pangilinan J."/>
            <person name="Park H.-J."/>
            <person name="Ramirez L."/>
            <person name="Alfaro M."/>
            <person name="Sun H."/>
            <person name="Tritt A."/>
            <person name="Yoshinaga Y."/>
            <person name="Zwiers L.-H."/>
            <person name="Turgeon B."/>
            <person name="Goodwin S."/>
            <person name="Spatafora J."/>
            <person name="Crous P."/>
            <person name="Grigoriev I."/>
        </authorList>
    </citation>
    <scope>NUCLEOTIDE SEQUENCE</scope>
    <source>
        <strain evidence="2">CBS 675.92</strain>
    </source>
</reference>
<dbReference type="Proteomes" id="UP000800035">
    <property type="component" value="Unassembled WGS sequence"/>
</dbReference>
<accession>A0A6A5T9T5</accession>
<sequence length="131" mass="13337">MSTSRHHIPFPKTFLTVNTPVKKSGSVPGTASSSPPTQSVVPAHGFLSNLASRPATLPRHSSISSVNSASSVDSTASSTASAPNANGIAASPFAKQASHGFLSLNAKYAAPPTSAQAIKEAEKHGFLSNQV</sequence>
<feature type="compositionally biased region" description="Low complexity" evidence="1">
    <location>
        <begin position="61"/>
        <end position="85"/>
    </location>
</feature>
<proteinExistence type="predicted"/>
<dbReference type="EMBL" id="ML977033">
    <property type="protein sequence ID" value="KAF1949725.1"/>
    <property type="molecule type" value="Genomic_DNA"/>
</dbReference>
<dbReference type="OrthoDB" id="3797248at2759"/>
<feature type="region of interest" description="Disordered" evidence="1">
    <location>
        <begin position="19"/>
        <end position="45"/>
    </location>
</feature>
<gene>
    <name evidence="2" type="ORF">CC80DRAFT_510338</name>
</gene>
<evidence type="ECO:0000313" key="2">
    <source>
        <dbReference type="EMBL" id="KAF1949725.1"/>
    </source>
</evidence>
<dbReference type="AlphaFoldDB" id="A0A6A5T9T5"/>
<evidence type="ECO:0000313" key="3">
    <source>
        <dbReference type="Proteomes" id="UP000800035"/>
    </source>
</evidence>
<protein>
    <submittedName>
        <fullName evidence="2">Uncharacterized protein</fullName>
    </submittedName>
</protein>
<feature type="compositionally biased region" description="Polar residues" evidence="1">
    <location>
        <begin position="19"/>
        <end position="40"/>
    </location>
</feature>
<name>A0A6A5T9T5_9PLEO</name>
<feature type="region of interest" description="Disordered" evidence="1">
    <location>
        <begin position="57"/>
        <end position="87"/>
    </location>
</feature>
<keyword evidence="3" id="KW-1185">Reference proteome</keyword>
<organism evidence="2 3">
    <name type="scientific">Byssothecium circinans</name>
    <dbReference type="NCBI Taxonomy" id="147558"/>
    <lineage>
        <taxon>Eukaryota</taxon>
        <taxon>Fungi</taxon>
        <taxon>Dikarya</taxon>
        <taxon>Ascomycota</taxon>
        <taxon>Pezizomycotina</taxon>
        <taxon>Dothideomycetes</taxon>
        <taxon>Pleosporomycetidae</taxon>
        <taxon>Pleosporales</taxon>
        <taxon>Massarineae</taxon>
        <taxon>Massarinaceae</taxon>
        <taxon>Byssothecium</taxon>
    </lineage>
</organism>
<evidence type="ECO:0000256" key="1">
    <source>
        <dbReference type="SAM" id="MobiDB-lite"/>
    </source>
</evidence>